<evidence type="ECO:0000256" key="6">
    <source>
        <dbReference type="ARBA" id="ARBA00023136"/>
    </source>
</evidence>
<evidence type="ECO:0000256" key="8">
    <source>
        <dbReference type="SAM" id="Coils"/>
    </source>
</evidence>
<dbReference type="EMBL" id="JAUIZM010000001">
    <property type="protein sequence ID" value="KAK1404494.1"/>
    <property type="molecule type" value="Genomic_DNA"/>
</dbReference>
<evidence type="ECO:0000313" key="13">
    <source>
        <dbReference type="Proteomes" id="UP001237642"/>
    </source>
</evidence>
<feature type="signal peptide" evidence="10">
    <location>
        <begin position="1"/>
        <end position="25"/>
    </location>
</feature>
<keyword evidence="5 9" id="KW-1133">Transmembrane helix</keyword>
<sequence length="210" mass="23959">MMKRGCYNLMIQLTIIVVLVERSEGVWLNLPVEGTKCVSEEIQTNVVVLGDYVIDDNEGYNPSVSVRVTSPYGNTLHMKESVTHGQFAFTTKEAGQYLACFWTDRRVANGDLTLNLDWRTGIAAKDWETVAKKDKIEGVELELKKLEGAVEAIHENLLFLRRRESEMREVIELTNSRVAWYSFMSLAVCIVVSASQIAYLKRFFQKKKLI</sequence>
<organism evidence="12 13">
    <name type="scientific">Heracleum sosnowskyi</name>
    <dbReference type="NCBI Taxonomy" id="360622"/>
    <lineage>
        <taxon>Eukaryota</taxon>
        <taxon>Viridiplantae</taxon>
        <taxon>Streptophyta</taxon>
        <taxon>Embryophyta</taxon>
        <taxon>Tracheophyta</taxon>
        <taxon>Spermatophyta</taxon>
        <taxon>Magnoliopsida</taxon>
        <taxon>eudicotyledons</taxon>
        <taxon>Gunneridae</taxon>
        <taxon>Pentapetalae</taxon>
        <taxon>asterids</taxon>
        <taxon>campanulids</taxon>
        <taxon>Apiales</taxon>
        <taxon>Apiaceae</taxon>
        <taxon>Apioideae</taxon>
        <taxon>apioid superclade</taxon>
        <taxon>Tordylieae</taxon>
        <taxon>Tordyliinae</taxon>
        <taxon>Heracleum</taxon>
    </lineage>
</organism>
<feature type="transmembrane region" description="Helical" evidence="9">
    <location>
        <begin position="178"/>
        <end position="200"/>
    </location>
</feature>
<feature type="chain" id="PRO_5041923485" evidence="10">
    <location>
        <begin position="26"/>
        <end position="210"/>
    </location>
</feature>
<dbReference type="InterPro" id="IPR009038">
    <property type="entry name" value="GOLD_dom"/>
</dbReference>
<feature type="domain" description="GOLD" evidence="11">
    <location>
        <begin position="35"/>
        <end position="145"/>
    </location>
</feature>
<dbReference type="SMART" id="SM01190">
    <property type="entry name" value="EMP24_GP25L"/>
    <property type="match status" value="1"/>
</dbReference>
<keyword evidence="13" id="KW-1185">Reference proteome</keyword>
<dbReference type="PANTHER" id="PTHR22811">
    <property type="entry name" value="TRANSMEMBRANE EMP24 DOMAIN-CONTAINING PROTEIN"/>
    <property type="match status" value="1"/>
</dbReference>
<reference evidence="12" key="1">
    <citation type="submission" date="2023-02" db="EMBL/GenBank/DDBJ databases">
        <title>Genome of toxic invasive species Heracleum sosnowskyi carries increased number of genes despite the absence of recent whole-genome duplications.</title>
        <authorList>
            <person name="Schelkunov M."/>
            <person name="Shtratnikova V."/>
            <person name="Makarenko M."/>
            <person name="Klepikova A."/>
            <person name="Omelchenko D."/>
            <person name="Novikova G."/>
            <person name="Obukhova E."/>
            <person name="Bogdanov V."/>
            <person name="Penin A."/>
            <person name="Logacheva M."/>
        </authorList>
    </citation>
    <scope>NUCLEOTIDE SEQUENCE</scope>
    <source>
        <strain evidence="12">Hsosn_3</strain>
        <tissue evidence="12">Leaf</tissue>
    </source>
</reference>
<gene>
    <name evidence="12" type="ORF">POM88_004099</name>
</gene>
<comment type="caution">
    <text evidence="12">The sequence shown here is derived from an EMBL/GenBank/DDBJ whole genome shotgun (WGS) entry which is preliminary data.</text>
</comment>
<keyword evidence="8" id="KW-0175">Coiled coil</keyword>
<comment type="subcellular location">
    <subcellularLocation>
        <location evidence="1 7">Membrane</location>
        <topology evidence="1 7">Single-pass type I membrane protein</topology>
    </subcellularLocation>
</comment>
<evidence type="ECO:0000256" key="2">
    <source>
        <dbReference type="ARBA" id="ARBA00007104"/>
    </source>
</evidence>
<proteinExistence type="inferred from homology"/>
<protein>
    <submittedName>
        <fullName evidence="12">Transmembrane emp24 domain-containing protein p24delta3-like</fullName>
    </submittedName>
</protein>
<comment type="similarity">
    <text evidence="2 7">Belongs to the EMP24/GP25L family.</text>
</comment>
<dbReference type="PROSITE" id="PS50866">
    <property type="entry name" value="GOLD"/>
    <property type="match status" value="1"/>
</dbReference>
<evidence type="ECO:0000313" key="12">
    <source>
        <dbReference type="EMBL" id="KAK1404494.1"/>
    </source>
</evidence>
<evidence type="ECO:0000256" key="7">
    <source>
        <dbReference type="RuleBase" id="RU003827"/>
    </source>
</evidence>
<dbReference type="Pfam" id="PF01105">
    <property type="entry name" value="EMP24_GP25L"/>
    <property type="match status" value="1"/>
</dbReference>
<evidence type="ECO:0000256" key="4">
    <source>
        <dbReference type="ARBA" id="ARBA00022729"/>
    </source>
</evidence>
<name>A0AAD8NC91_9APIA</name>
<evidence type="ECO:0000256" key="5">
    <source>
        <dbReference type="ARBA" id="ARBA00022989"/>
    </source>
</evidence>
<dbReference type="AlphaFoldDB" id="A0AAD8NC91"/>
<keyword evidence="6 9" id="KW-0472">Membrane</keyword>
<evidence type="ECO:0000256" key="9">
    <source>
        <dbReference type="SAM" id="Phobius"/>
    </source>
</evidence>
<evidence type="ECO:0000256" key="1">
    <source>
        <dbReference type="ARBA" id="ARBA00004479"/>
    </source>
</evidence>
<keyword evidence="3 7" id="KW-0812">Transmembrane</keyword>
<reference evidence="12" key="2">
    <citation type="submission" date="2023-05" db="EMBL/GenBank/DDBJ databases">
        <authorList>
            <person name="Schelkunov M.I."/>
        </authorList>
    </citation>
    <scope>NUCLEOTIDE SEQUENCE</scope>
    <source>
        <strain evidence="12">Hsosn_3</strain>
        <tissue evidence="12">Leaf</tissue>
    </source>
</reference>
<evidence type="ECO:0000256" key="10">
    <source>
        <dbReference type="SAM" id="SignalP"/>
    </source>
</evidence>
<keyword evidence="4 10" id="KW-0732">Signal</keyword>
<accession>A0AAD8NC91</accession>
<dbReference type="Proteomes" id="UP001237642">
    <property type="component" value="Unassembled WGS sequence"/>
</dbReference>
<dbReference type="InterPro" id="IPR015720">
    <property type="entry name" value="Emp24-like"/>
</dbReference>
<evidence type="ECO:0000256" key="3">
    <source>
        <dbReference type="ARBA" id="ARBA00022692"/>
    </source>
</evidence>
<feature type="coiled-coil region" evidence="8">
    <location>
        <begin position="136"/>
        <end position="163"/>
    </location>
</feature>
<evidence type="ECO:0000259" key="11">
    <source>
        <dbReference type="PROSITE" id="PS50866"/>
    </source>
</evidence>
<dbReference type="GO" id="GO:0016020">
    <property type="term" value="C:membrane"/>
    <property type="evidence" value="ECO:0007669"/>
    <property type="project" value="UniProtKB-SubCell"/>
</dbReference>